<dbReference type="EMBL" id="CP046620">
    <property type="protein sequence ID" value="QHQ35638.1"/>
    <property type="molecule type" value="Genomic_DNA"/>
</dbReference>
<organism evidence="2 3">
    <name type="scientific">Algicella marina</name>
    <dbReference type="NCBI Taxonomy" id="2683284"/>
    <lineage>
        <taxon>Bacteria</taxon>
        <taxon>Pseudomonadati</taxon>
        <taxon>Pseudomonadota</taxon>
        <taxon>Alphaproteobacteria</taxon>
        <taxon>Rhodobacterales</taxon>
        <taxon>Paracoccaceae</taxon>
        <taxon>Algicella</taxon>
    </lineage>
</organism>
<feature type="chain" id="PRO_5026822779" description="Lipoprotein" evidence="1">
    <location>
        <begin position="22"/>
        <end position="140"/>
    </location>
</feature>
<name>A0A6P1SYT4_9RHOB</name>
<evidence type="ECO:0000313" key="2">
    <source>
        <dbReference type="EMBL" id="QHQ35638.1"/>
    </source>
</evidence>
<evidence type="ECO:0000313" key="3">
    <source>
        <dbReference type="Proteomes" id="UP000464495"/>
    </source>
</evidence>
<dbReference type="PROSITE" id="PS51257">
    <property type="entry name" value="PROKAR_LIPOPROTEIN"/>
    <property type="match status" value="1"/>
</dbReference>
<feature type="signal peptide" evidence="1">
    <location>
        <begin position="1"/>
        <end position="21"/>
    </location>
</feature>
<protein>
    <recommendedName>
        <fullName evidence="4">Lipoprotein</fullName>
    </recommendedName>
</protein>
<gene>
    <name evidence="2" type="ORF">GO499_10850</name>
</gene>
<accession>A0A6P1SYT4</accession>
<dbReference type="AlphaFoldDB" id="A0A6P1SYT4"/>
<keyword evidence="3" id="KW-1185">Reference proteome</keyword>
<evidence type="ECO:0008006" key="4">
    <source>
        <dbReference type="Google" id="ProtNLM"/>
    </source>
</evidence>
<keyword evidence="1" id="KW-0732">Signal</keyword>
<dbReference type="RefSeq" id="WP_161862199.1">
    <property type="nucleotide sequence ID" value="NZ_CP046620.1"/>
</dbReference>
<reference evidence="2 3" key="1">
    <citation type="submission" date="2019-12" db="EMBL/GenBank/DDBJ databases">
        <title>Complete genome sequence of Algicella marina strain 9Alg 56(T) isolated from the red alga Tichocarpus crinitus.</title>
        <authorList>
            <person name="Kim S.-G."/>
            <person name="Nedashkovskaya O.I."/>
        </authorList>
    </citation>
    <scope>NUCLEOTIDE SEQUENCE [LARGE SCALE GENOMIC DNA]</scope>
    <source>
        <strain evidence="2 3">9Alg 56</strain>
    </source>
</reference>
<evidence type="ECO:0000256" key="1">
    <source>
        <dbReference type="SAM" id="SignalP"/>
    </source>
</evidence>
<dbReference type="KEGG" id="amaq:GO499_10850"/>
<proteinExistence type="predicted"/>
<dbReference type="Proteomes" id="UP000464495">
    <property type="component" value="Chromosome"/>
</dbReference>
<sequence>MRTAAALLFLLLSACAPQPGAASRTEISPADMSALRDCATITPRCTGFAGLAARLPSICSPEGCFGTSDAETLVAVPRDGGAICGFRAVRGPTSFAIFGIWHVQADGTRLYRNARFLHPAEAARLRNLGDVVKECDAISV</sequence>